<comment type="caution">
    <text evidence="3">The sequence shown here is derived from an EMBL/GenBank/DDBJ whole genome shotgun (WGS) entry which is preliminary data.</text>
</comment>
<dbReference type="PANTHER" id="PTHR19959:SF119">
    <property type="entry name" value="FUNGAL LIPASE-LIKE DOMAIN-CONTAINING PROTEIN"/>
    <property type="match status" value="1"/>
</dbReference>
<feature type="non-terminal residue" evidence="3">
    <location>
        <position position="1354"/>
    </location>
</feature>
<dbReference type="InterPro" id="IPR011990">
    <property type="entry name" value="TPR-like_helical_dom_sf"/>
</dbReference>
<dbReference type="InterPro" id="IPR024983">
    <property type="entry name" value="CHAT_dom"/>
</dbReference>
<dbReference type="InterPro" id="IPR012344">
    <property type="entry name" value="Matrix_HIV/RSV_N"/>
</dbReference>
<reference evidence="3 4" key="1">
    <citation type="journal article" date="2015" name="Environ. Microbiol.">
        <title>Metagenome sequence of Elaphomyces granulatus from sporocarp tissue reveals Ascomycota ectomycorrhizal fingerprints of genome expansion and a Proteobacteria-rich microbiome.</title>
        <authorList>
            <person name="Quandt C.A."/>
            <person name="Kohler A."/>
            <person name="Hesse C.N."/>
            <person name="Sharpton T.J."/>
            <person name="Martin F."/>
            <person name="Spatafora J.W."/>
        </authorList>
    </citation>
    <scope>NUCLEOTIDE SEQUENCE [LARGE SCALE GENOMIC DNA]</scope>
    <source>
        <strain evidence="3 4">OSC145934</strain>
    </source>
</reference>
<dbReference type="Pfam" id="PF12770">
    <property type="entry name" value="CHAT"/>
    <property type="match status" value="1"/>
</dbReference>
<feature type="region of interest" description="Disordered" evidence="1">
    <location>
        <begin position="1335"/>
        <end position="1354"/>
    </location>
</feature>
<dbReference type="Gene3D" id="1.25.40.10">
    <property type="entry name" value="Tetratricopeptide repeat domain"/>
    <property type="match status" value="2"/>
</dbReference>
<dbReference type="Proteomes" id="UP000243515">
    <property type="component" value="Unassembled WGS sequence"/>
</dbReference>
<dbReference type="SUPFAM" id="SSF81901">
    <property type="entry name" value="HCP-like"/>
    <property type="match status" value="1"/>
</dbReference>
<proteinExistence type="predicted"/>
<keyword evidence="4" id="KW-1185">Reference proteome</keyword>
<feature type="domain" description="CHAT" evidence="2">
    <location>
        <begin position="1058"/>
        <end position="1315"/>
    </location>
</feature>
<gene>
    <name evidence="3" type="ORF">Egran_05974</name>
</gene>
<evidence type="ECO:0000256" key="1">
    <source>
        <dbReference type="SAM" id="MobiDB-lite"/>
    </source>
</evidence>
<dbReference type="EMBL" id="NPHW01005950">
    <property type="protein sequence ID" value="OXV06258.1"/>
    <property type="molecule type" value="Genomic_DNA"/>
</dbReference>
<feature type="compositionally biased region" description="Basic and acidic residues" evidence="1">
    <location>
        <begin position="1341"/>
        <end position="1354"/>
    </location>
</feature>
<evidence type="ECO:0000313" key="4">
    <source>
        <dbReference type="Proteomes" id="UP000243515"/>
    </source>
</evidence>
<protein>
    <recommendedName>
        <fullName evidence="2">CHAT domain-containing protein</fullName>
    </recommendedName>
</protein>
<accession>A0A232LQH9</accession>
<dbReference type="OrthoDB" id="9991317at2759"/>
<dbReference type="Gene3D" id="1.10.150.90">
    <property type="entry name" value="Immunodeficiency lentiviruses, gag gene matrix protein p17"/>
    <property type="match status" value="2"/>
</dbReference>
<sequence>METNPFRVEPDLVRLVDEMNDEDLRVFADLQDDPASDSQIELHIYTCLTVFTRSNSTEHLELAVQRAEGLVAVTPDNHADRARRLEILDMLSFKMWQTRQISVYLEAKSLIDQAVILTENYKRTGTVKDLDIAINMAEQAINSTQPGHADRENMFFKLSIMRGLRYERKEDVDDLKRAVEAAEEAVSGTPPDHPARAARLSNLGIRLSRKFEKMGSMEDIDRAIKLTDIAVDATPLNDLSRPSRLHNLSHQLNMRFEKTNSIEDINRAIIVTQMTLDATPVDNANRASILAALGIMLGLRFEKLGTIEDFTKSVKFTKAAVESTPLEDSQRPLRLHHLGKLLSQPVSATETTDNLDQLIEVADIAVEVSPMVQGDEASTLMVLGELLMTRFERRGIPSDIDRAIDVAGKALDITSLDNPEVADRLNTLGHYLGTRFQITGMTKDLDRAVEVTEMAVEATSVDHSAWVSGLRNLGNWFGLRFNHAGSIEDLHRAIEVSDMALNMAGDGYPDRASLLTTVGTWLGKRFDLAGKMEDLHRAIKVSEIAVDTASPNYLDRGSLLLNLANRLGRRFEQTGLIEDLNRAIELTSESTDCIPDSSPEKALSLSNLGLWLSTRFRHAGAMEDINDAINAADMALEITHVDHPQLPDRLATVGKLRGIRFDRTQVMEDINRSIEALDTVAALTLDHPNRAHFLNYLGICHHKRFDHTREMKDLNVAIEVTTLAVESKSLHHLDQVACLVNLGVWLSSRFGLTEEMDDLDRAIETVDRSLKANPLNQPDQADSWNIFGLLLTMRFERTGAIEDRMRAESSFREGWNCPNTPPSTRIHIARNLAVNLTRQLNWEDSNTFLQDAVQLLPTLSSWSLQNTDKHQKLPIFFGLASMAAAVALNAGKEPSDALKLLELGRGIVAGQLLEMRTDISELDSKYPELAKEFLSLREELDAPIGQGFVAAPSDTIASRESRAKRRREAEKRFDRVIKVIRTRSGFENFLLPSTADQFMAAANAGPIVVINVSHYRCDAFLVERHRIRALKLSDLRLEDIQEKAKLLRRNEESEAWEVLEWLWEVAACPILEALDIKNPPTDCNWPHVWWVLTGQLNQLPLHAAGKHFEGSGETVLDRAISSYSLSVKALIYGRQHTLLEPGKPDDALLVSMPKTIGQSPLYFAQEEVDMLEKLCPSLRLNPVKPLQRRNDVLTHLPTCKIFHFAGHGHSDLSEPSQSCLLLDDWETSLLTVAELREHKLQEKPPFLAYLSACSTGAHDVVEFTDEGIHLISACQLAGFRHVIGTLWEVNDWYCVHVAKTVYETIRDEGMTDTAVCLGLHRAVRSLRDEYIKNSSMRGSRSRTETDAVRAEDAL</sequence>
<evidence type="ECO:0000313" key="3">
    <source>
        <dbReference type="EMBL" id="OXV06258.1"/>
    </source>
</evidence>
<dbReference type="SUPFAM" id="SSF48452">
    <property type="entry name" value="TPR-like"/>
    <property type="match status" value="2"/>
</dbReference>
<evidence type="ECO:0000259" key="2">
    <source>
        <dbReference type="Pfam" id="PF12770"/>
    </source>
</evidence>
<dbReference type="PANTHER" id="PTHR19959">
    <property type="entry name" value="KINESIN LIGHT CHAIN"/>
    <property type="match status" value="1"/>
</dbReference>
<name>A0A232LQH9_9EURO</name>
<organism evidence="3 4">
    <name type="scientific">Elaphomyces granulatus</name>
    <dbReference type="NCBI Taxonomy" id="519963"/>
    <lineage>
        <taxon>Eukaryota</taxon>
        <taxon>Fungi</taxon>
        <taxon>Dikarya</taxon>
        <taxon>Ascomycota</taxon>
        <taxon>Pezizomycotina</taxon>
        <taxon>Eurotiomycetes</taxon>
        <taxon>Eurotiomycetidae</taxon>
        <taxon>Eurotiales</taxon>
        <taxon>Elaphomycetaceae</taxon>
        <taxon>Elaphomyces</taxon>
    </lineage>
</organism>